<accession>A0A672TW37</accession>
<dbReference type="OMA" id="TTPYWHP"/>
<keyword evidence="2" id="KW-1185">Reference proteome</keyword>
<reference evidence="1 2" key="1">
    <citation type="submission" date="2019-11" db="EMBL/GenBank/DDBJ databases">
        <title>Strigops habroptila (kakapo) genome, bStrHab1, primary haplotype, v2.</title>
        <authorList>
            <person name="Jarvis E.D."/>
            <person name="Howard J."/>
            <person name="Rhie A."/>
            <person name="Phillippy A."/>
            <person name="Korlach J."/>
            <person name="Digby A."/>
            <person name="Iorns D."/>
            <person name="Eason D."/>
            <person name="Robertson B."/>
            <person name="Raemaekers T."/>
            <person name="Howe K."/>
            <person name="Lewin H."/>
            <person name="Damas J."/>
            <person name="Hastie A."/>
            <person name="Tracey A."/>
            <person name="Chow W."/>
            <person name="Fedrigo O."/>
        </authorList>
    </citation>
    <scope>NUCLEOTIDE SEQUENCE [LARGE SCALE GENOMIC DNA]</scope>
</reference>
<evidence type="ECO:0000313" key="2">
    <source>
        <dbReference type="Proteomes" id="UP000472266"/>
    </source>
</evidence>
<dbReference type="InterPro" id="IPR029235">
    <property type="entry name" value="FAME"/>
</dbReference>
<name>A0A672TW37_STRHB</name>
<dbReference type="Proteomes" id="UP000472266">
    <property type="component" value="Chromosome 5"/>
</dbReference>
<dbReference type="Ensembl" id="ENSSHBT00005006930.1">
    <property type="protein sequence ID" value="ENSSHBP00005005724.1"/>
    <property type="gene ID" value="ENSSHBG00005004997.1"/>
</dbReference>
<sequence length="94" mass="10304">MGLSSSKAHPKVTKVAPMYAGEDLPILTTPYWHPSMLGQPSLHPLAAVKWGNPTIHKELPPLRETWYGQASAGKEPLTQPFTAGFKLHPYLNSS</sequence>
<evidence type="ECO:0000313" key="1">
    <source>
        <dbReference type="Ensembl" id="ENSSHBP00005005724.1"/>
    </source>
</evidence>
<dbReference type="PANTHER" id="PTHR16065:SF2">
    <property type="entry name" value="COILED-COIL DOMAIN CONTAINING 198"/>
    <property type="match status" value="1"/>
</dbReference>
<reference evidence="1" key="3">
    <citation type="submission" date="2025-09" db="UniProtKB">
        <authorList>
            <consortium name="Ensembl"/>
        </authorList>
    </citation>
    <scope>IDENTIFICATION</scope>
</reference>
<organism evidence="1 2">
    <name type="scientific">Strigops habroptila</name>
    <name type="common">Kakapo</name>
    <dbReference type="NCBI Taxonomy" id="2489341"/>
    <lineage>
        <taxon>Eukaryota</taxon>
        <taxon>Metazoa</taxon>
        <taxon>Chordata</taxon>
        <taxon>Craniata</taxon>
        <taxon>Vertebrata</taxon>
        <taxon>Euteleostomi</taxon>
        <taxon>Archelosauria</taxon>
        <taxon>Archosauria</taxon>
        <taxon>Dinosauria</taxon>
        <taxon>Saurischia</taxon>
        <taxon>Theropoda</taxon>
        <taxon>Coelurosauria</taxon>
        <taxon>Aves</taxon>
        <taxon>Neognathae</taxon>
        <taxon>Neoaves</taxon>
        <taxon>Telluraves</taxon>
        <taxon>Australaves</taxon>
        <taxon>Psittaciformes</taxon>
        <taxon>Psittacidae</taxon>
        <taxon>Strigops</taxon>
    </lineage>
</organism>
<dbReference type="AlphaFoldDB" id="A0A672TW37"/>
<dbReference type="GeneTree" id="ENSGT00960000189588"/>
<reference evidence="1" key="2">
    <citation type="submission" date="2025-08" db="UniProtKB">
        <authorList>
            <consortium name="Ensembl"/>
        </authorList>
    </citation>
    <scope>IDENTIFICATION</scope>
</reference>
<dbReference type="Pfam" id="PF15398">
    <property type="entry name" value="DUF4619"/>
    <property type="match status" value="1"/>
</dbReference>
<proteinExistence type="predicted"/>
<protein>
    <submittedName>
        <fullName evidence="1">Uncharacterized protein</fullName>
    </submittedName>
</protein>
<dbReference type="InParanoid" id="A0A672TW37"/>
<dbReference type="PANTHER" id="PTHR16065">
    <property type="entry name" value="COILED-COIL DOMAIN CONTAINING 198"/>
    <property type="match status" value="1"/>
</dbReference>